<evidence type="ECO:0000259" key="2">
    <source>
        <dbReference type="PROSITE" id="PS50097"/>
    </source>
</evidence>
<dbReference type="AlphaFoldDB" id="A0A1L9SAU8"/>
<organism evidence="3 4">
    <name type="scientific">Penicilliopsis zonata CBS 506.65</name>
    <dbReference type="NCBI Taxonomy" id="1073090"/>
    <lineage>
        <taxon>Eukaryota</taxon>
        <taxon>Fungi</taxon>
        <taxon>Dikarya</taxon>
        <taxon>Ascomycota</taxon>
        <taxon>Pezizomycotina</taxon>
        <taxon>Eurotiomycetes</taxon>
        <taxon>Eurotiomycetidae</taxon>
        <taxon>Eurotiales</taxon>
        <taxon>Aspergillaceae</taxon>
        <taxon>Penicilliopsis</taxon>
    </lineage>
</organism>
<dbReference type="CDD" id="cd18186">
    <property type="entry name" value="BTB_POZ_ZBTB_KLHL-like"/>
    <property type="match status" value="1"/>
</dbReference>
<dbReference type="OrthoDB" id="45365at2759"/>
<feature type="region of interest" description="Disordered" evidence="1">
    <location>
        <begin position="14"/>
        <end position="43"/>
    </location>
</feature>
<dbReference type="GeneID" id="34611516"/>
<dbReference type="PANTHER" id="PTHR47843">
    <property type="entry name" value="BTB DOMAIN-CONTAINING PROTEIN-RELATED"/>
    <property type="match status" value="1"/>
</dbReference>
<reference evidence="4" key="1">
    <citation type="journal article" date="2017" name="Genome Biol.">
        <title>Comparative genomics reveals high biological diversity and specific adaptations in the industrially and medically important fungal genus Aspergillus.</title>
        <authorList>
            <person name="de Vries R.P."/>
            <person name="Riley R."/>
            <person name="Wiebenga A."/>
            <person name="Aguilar-Osorio G."/>
            <person name="Amillis S."/>
            <person name="Uchima C.A."/>
            <person name="Anderluh G."/>
            <person name="Asadollahi M."/>
            <person name="Askin M."/>
            <person name="Barry K."/>
            <person name="Battaglia E."/>
            <person name="Bayram O."/>
            <person name="Benocci T."/>
            <person name="Braus-Stromeyer S.A."/>
            <person name="Caldana C."/>
            <person name="Canovas D."/>
            <person name="Cerqueira G.C."/>
            <person name="Chen F."/>
            <person name="Chen W."/>
            <person name="Choi C."/>
            <person name="Clum A."/>
            <person name="Dos Santos R.A."/>
            <person name="Damasio A.R."/>
            <person name="Diallinas G."/>
            <person name="Emri T."/>
            <person name="Fekete E."/>
            <person name="Flipphi M."/>
            <person name="Freyberg S."/>
            <person name="Gallo A."/>
            <person name="Gournas C."/>
            <person name="Habgood R."/>
            <person name="Hainaut M."/>
            <person name="Harispe M.L."/>
            <person name="Henrissat B."/>
            <person name="Hilden K.S."/>
            <person name="Hope R."/>
            <person name="Hossain A."/>
            <person name="Karabika E."/>
            <person name="Karaffa L."/>
            <person name="Karanyi Z."/>
            <person name="Krasevec N."/>
            <person name="Kuo A."/>
            <person name="Kusch H."/>
            <person name="LaButti K."/>
            <person name="Lagendijk E.L."/>
            <person name="Lapidus A."/>
            <person name="Levasseur A."/>
            <person name="Lindquist E."/>
            <person name="Lipzen A."/>
            <person name="Logrieco A.F."/>
            <person name="MacCabe A."/>
            <person name="Maekelae M.R."/>
            <person name="Malavazi I."/>
            <person name="Melin P."/>
            <person name="Meyer V."/>
            <person name="Mielnichuk N."/>
            <person name="Miskei M."/>
            <person name="Molnar A.P."/>
            <person name="Mule G."/>
            <person name="Ngan C.Y."/>
            <person name="Orejas M."/>
            <person name="Orosz E."/>
            <person name="Ouedraogo J.P."/>
            <person name="Overkamp K.M."/>
            <person name="Park H.-S."/>
            <person name="Perrone G."/>
            <person name="Piumi F."/>
            <person name="Punt P.J."/>
            <person name="Ram A.F."/>
            <person name="Ramon A."/>
            <person name="Rauscher S."/>
            <person name="Record E."/>
            <person name="Riano-Pachon D.M."/>
            <person name="Robert V."/>
            <person name="Roehrig J."/>
            <person name="Ruller R."/>
            <person name="Salamov A."/>
            <person name="Salih N.S."/>
            <person name="Samson R.A."/>
            <person name="Sandor E."/>
            <person name="Sanguinetti M."/>
            <person name="Schuetze T."/>
            <person name="Sepcic K."/>
            <person name="Shelest E."/>
            <person name="Sherlock G."/>
            <person name="Sophianopoulou V."/>
            <person name="Squina F.M."/>
            <person name="Sun H."/>
            <person name="Susca A."/>
            <person name="Todd R.B."/>
            <person name="Tsang A."/>
            <person name="Unkles S.E."/>
            <person name="van de Wiele N."/>
            <person name="van Rossen-Uffink D."/>
            <person name="Oliveira J.V."/>
            <person name="Vesth T.C."/>
            <person name="Visser J."/>
            <person name="Yu J.-H."/>
            <person name="Zhou M."/>
            <person name="Andersen M.R."/>
            <person name="Archer D.B."/>
            <person name="Baker S.E."/>
            <person name="Benoit I."/>
            <person name="Brakhage A.A."/>
            <person name="Braus G.H."/>
            <person name="Fischer R."/>
            <person name="Frisvad J.C."/>
            <person name="Goldman G.H."/>
            <person name="Houbraken J."/>
            <person name="Oakley B."/>
            <person name="Pocsi I."/>
            <person name="Scazzocchio C."/>
            <person name="Seiboth B."/>
            <person name="vanKuyk P.A."/>
            <person name="Wortman J."/>
            <person name="Dyer P.S."/>
            <person name="Grigoriev I.V."/>
        </authorList>
    </citation>
    <scope>NUCLEOTIDE SEQUENCE [LARGE SCALE GENOMIC DNA]</scope>
    <source>
        <strain evidence="4">CBS 506.65</strain>
    </source>
</reference>
<feature type="domain" description="BTB" evidence="2">
    <location>
        <begin position="150"/>
        <end position="223"/>
    </location>
</feature>
<feature type="compositionally biased region" description="Basic and acidic residues" evidence="1">
    <location>
        <begin position="29"/>
        <end position="43"/>
    </location>
</feature>
<dbReference type="RefSeq" id="XP_022578822.1">
    <property type="nucleotide sequence ID" value="XM_022725051.1"/>
</dbReference>
<evidence type="ECO:0000256" key="1">
    <source>
        <dbReference type="SAM" id="MobiDB-lite"/>
    </source>
</evidence>
<dbReference type="InterPro" id="IPR000210">
    <property type="entry name" value="BTB/POZ_dom"/>
</dbReference>
<dbReference type="InterPro" id="IPR011333">
    <property type="entry name" value="SKP1/BTB/POZ_sf"/>
</dbReference>
<evidence type="ECO:0000313" key="3">
    <source>
        <dbReference type="EMBL" id="OJJ44312.1"/>
    </source>
</evidence>
<dbReference type="PROSITE" id="PS50097">
    <property type="entry name" value="BTB"/>
    <property type="match status" value="1"/>
</dbReference>
<dbReference type="PANTHER" id="PTHR47843:SF7">
    <property type="entry name" value="BTB DOMAIN-CONTAINING PROTEIN"/>
    <property type="match status" value="1"/>
</dbReference>
<evidence type="ECO:0000313" key="4">
    <source>
        <dbReference type="Proteomes" id="UP000184188"/>
    </source>
</evidence>
<name>A0A1L9SAU8_9EURO</name>
<protein>
    <recommendedName>
        <fullName evidence="2">BTB domain-containing protein</fullName>
    </recommendedName>
</protein>
<dbReference type="EMBL" id="KV878348">
    <property type="protein sequence ID" value="OJJ44312.1"/>
    <property type="molecule type" value="Genomic_DNA"/>
</dbReference>
<sequence length="372" mass="42273">MTVVVDRCQLRESISDSQGAKPSLLEPDWGGREENHRSFGDPEASRTRTCFQFGSVTIFSSFPRDKSVHSLTAAGQGPCRQFLLSFCFLRHMHLLACVSDVMFKRSFASKDRAGKTVRATKKTYGKQAKVKMQEKLESPPRESPLTSPIITLVVGHEQRLFAAHEDVLCRSPFFNMALEEDRSVDESAKRVVLPDDYFMVVKLNPHREPEILSCVLEFLYKGDYYPRLLHGKHRDSWRLEGAQDIHGTGGRGSSEATFFHSGVGDFVLRDTVVYCSAEKYGLEDLKRLALRKQGLQRGIPVDVILRSARYAYDHTPDSDSRLRAHYLALIIRSRKAFKKSGSMQMEMEAGGKFFFDLFVAMCNHMEDLTEVR</sequence>
<proteinExistence type="predicted"/>
<gene>
    <name evidence="3" type="ORF">ASPZODRAFT_144886</name>
</gene>
<accession>A0A1L9SAU8</accession>
<dbReference type="Gene3D" id="3.30.710.10">
    <property type="entry name" value="Potassium Channel Kv1.1, Chain A"/>
    <property type="match status" value="1"/>
</dbReference>
<keyword evidence="4" id="KW-1185">Reference proteome</keyword>
<dbReference type="VEuPathDB" id="FungiDB:ASPZODRAFT_144886"/>
<dbReference type="STRING" id="1073090.A0A1L9SAU8"/>
<dbReference type="Proteomes" id="UP000184188">
    <property type="component" value="Unassembled WGS sequence"/>
</dbReference>